<dbReference type="RefSeq" id="YP_009613116.1">
    <property type="nucleotide sequence ID" value="NC_042019.1"/>
</dbReference>
<evidence type="ECO:0000313" key="2">
    <source>
        <dbReference type="Proteomes" id="UP000221110"/>
    </source>
</evidence>
<keyword evidence="2" id="KW-1185">Reference proteome</keyword>
<accession>A0A223LF61</accession>
<protein>
    <submittedName>
        <fullName evidence="1">Uncharacterized protein</fullName>
    </submittedName>
</protein>
<name>A0A223LF61_9CAUD</name>
<dbReference type="KEGG" id="vg:40089486"/>
<sequence>MWILILTIVGTGMSSVHSIPFNTYDSCEKARIVWVNENTPDSRKYTAVCVEK</sequence>
<dbReference type="GeneID" id="40089486"/>
<organism evidence="1 2">
    <name type="scientific">Aeromonas phage AS-gz</name>
    <dbReference type="NCBI Taxonomy" id="2026082"/>
    <lineage>
        <taxon>Viruses</taxon>
        <taxon>Duplodnaviria</taxon>
        <taxon>Heunggongvirae</taxon>
        <taxon>Uroviricota</taxon>
        <taxon>Caudoviricetes</taxon>
        <taxon>Pantevenvirales</taxon>
        <taxon>Straboviridae</taxon>
        <taxon>Tulanevirus</taxon>
        <taxon>Tulanevirus asgz</taxon>
    </lineage>
</organism>
<dbReference type="EMBL" id="MF479730">
    <property type="protein sequence ID" value="ASU00665.1"/>
    <property type="molecule type" value="Genomic_DNA"/>
</dbReference>
<proteinExistence type="predicted"/>
<reference evidence="1 2" key="1">
    <citation type="submission" date="2017-07" db="EMBL/GenBank/DDBJ databases">
        <title>In vitro design and evaluation of phage cocktails against multidrug-resistant Aeromonas salmonicida.</title>
        <authorList>
            <person name="Chen L."/>
            <person name="Yuan S."/>
            <person name="Ma Y."/>
        </authorList>
    </citation>
    <scope>NUCLEOTIDE SEQUENCE [LARGE SCALE GENOMIC DNA]</scope>
</reference>
<evidence type="ECO:0000313" key="1">
    <source>
        <dbReference type="EMBL" id="ASU00665.1"/>
    </source>
</evidence>
<dbReference type="Proteomes" id="UP000221110">
    <property type="component" value="Segment"/>
</dbReference>